<evidence type="ECO:0000256" key="2">
    <source>
        <dbReference type="ARBA" id="ARBA00022553"/>
    </source>
</evidence>
<reference evidence="5 6" key="1">
    <citation type="submission" date="2015-09" db="EMBL/GenBank/DDBJ databases">
        <title>Sorangium comparison.</title>
        <authorList>
            <person name="Zaburannyi N."/>
            <person name="Bunk B."/>
            <person name="Overmann J."/>
            <person name="Mueller R."/>
        </authorList>
    </citation>
    <scope>NUCLEOTIDE SEQUENCE [LARGE SCALE GENOMIC DNA]</scope>
    <source>
        <strain evidence="5 6">So ce26</strain>
    </source>
</reference>
<dbReference type="GO" id="GO:0004312">
    <property type="term" value="F:fatty acid synthase activity"/>
    <property type="evidence" value="ECO:0007669"/>
    <property type="project" value="TreeGrafter"/>
</dbReference>
<name>A0A2L0ES41_SORCE</name>
<dbReference type="GO" id="GO:0006633">
    <property type="term" value="P:fatty acid biosynthetic process"/>
    <property type="evidence" value="ECO:0007669"/>
    <property type="project" value="TreeGrafter"/>
</dbReference>
<dbReference type="InterPro" id="IPR013968">
    <property type="entry name" value="PKS_KR"/>
</dbReference>
<dbReference type="SUPFAM" id="SSF51735">
    <property type="entry name" value="NAD(P)-binding Rossmann-fold domains"/>
    <property type="match status" value="1"/>
</dbReference>
<dbReference type="PANTHER" id="PTHR43775">
    <property type="entry name" value="FATTY ACID SYNTHASE"/>
    <property type="match status" value="1"/>
</dbReference>
<dbReference type="InterPro" id="IPR036291">
    <property type="entry name" value="NAD(P)-bd_dom_sf"/>
</dbReference>
<gene>
    <name evidence="5" type="ORF">SOCE26_035360</name>
</gene>
<keyword evidence="2" id="KW-0597">Phosphoprotein</keyword>
<dbReference type="InterPro" id="IPR050091">
    <property type="entry name" value="PKS_NRPS_Biosynth_Enz"/>
</dbReference>
<feature type="compositionally biased region" description="Low complexity" evidence="3">
    <location>
        <begin position="149"/>
        <end position="170"/>
    </location>
</feature>
<evidence type="ECO:0000313" key="6">
    <source>
        <dbReference type="Proteomes" id="UP000238348"/>
    </source>
</evidence>
<dbReference type="EMBL" id="CP012673">
    <property type="protein sequence ID" value="AUX42109.1"/>
    <property type="molecule type" value="Genomic_DNA"/>
</dbReference>
<evidence type="ECO:0000256" key="1">
    <source>
        <dbReference type="ARBA" id="ARBA00022450"/>
    </source>
</evidence>
<dbReference type="AlphaFoldDB" id="A0A2L0ES41"/>
<dbReference type="PANTHER" id="PTHR43775:SF37">
    <property type="entry name" value="SI:DKEY-61P9.11"/>
    <property type="match status" value="1"/>
</dbReference>
<protein>
    <recommendedName>
        <fullName evidence="4">Ketoreductase (KR) domain-containing protein</fullName>
    </recommendedName>
</protein>
<dbReference type="Pfam" id="PF08659">
    <property type="entry name" value="KR"/>
    <property type="match status" value="1"/>
</dbReference>
<dbReference type="Gene3D" id="3.40.50.720">
    <property type="entry name" value="NAD(P)-binding Rossmann-like Domain"/>
    <property type="match status" value="1"/>
</dbReference>
<accession>A0A2L0ES41</accession>
<keyword evidence="1" id="KW-0596">Phosphopantetheine</keyword>
<feature type="region of interest" description="Disordered" evidence="3">
    <location>
        <begin position="144"/>
        <end position="170"/>
    </location>
</feature>
<sequence>MSRDDLLARQRSSYPRRMSVIHHFFTRPTPIRDAPDTYPSSERASMLAQVRSGCTPMVVGVDAFLLFSSSAGVLGSGLQGAYSAANAFLDVLSEQPRVLGRSATSIAWCIWNGGGIVDHAGKEHLRRRGVSVMPLDLALAASYREESRGGSPQRSSPSLCSPVPSSRCPG</sequence>
<feature type="domain" description="Ketoreductase (KR)" evidence="4">
    <location>
        <begin position="61"/>
        <end position="112"/>
    </location>
</feature>
<proteinExistence type="predicted"/>
<evidence type="ECO:0000256" key="3">
    <source>
        <dbReference type="SAM" id="MobiDB-lite"/>
    </source>
</evidence>
<evidence type="ECO:0000259" key="4">
    <source>
        <dbReference type="Pfam" id="PF08659"/>
    </source>
</evidence>
<dbReference type="Proteomes" id="UP000238348">
    <property type="component" value="Chromosome"/>
</dbReference>
<evidence type="ECO:0000313" key="5">
    <source>
        <dbReference type="EMBL" id="AUX42109.1"/>
    </source>
</evidence>
<organism evidence="5 6">
    <name type="scientific">Sorangium cellulosum</name>
    <name type="common">Polyangium cellulosum</name>
    <dbReference type="NCBI Taxonomy" id="56"/>
    <lineage>
        <taxon>Bacteria</taxon>
        <taxon>Pseudomonadati</taxon>
        <taxon>Myxococcota</taxon>
        <taxon>Polyangia</taxon>
        <taxon>Polyangiales</taxon>
        <taxon>Polyangiaceae</taxon>
        <taxon>Sorangium</taxon>
    </lineage>
</organism>